<sequence>VLGAQAIAFSASNPPTTPPPTTTTTLAMVRDGTARFPSHSIDETVEVFSTTLGWCLGRVSRRVKLGWTTIEFEAAGKLYRRHLPFGSAFIRARSSYPRPALHSTDQERPRHQRAERGEPTAVIFLDVDGVLNSMWGDEEELKPRCVHQVKRIVQETGAKIVLSSAWRLSPVKVKKLESAGLKIHDKTIDLGGDLTTRAQEILQWVRSHNVESWIVLDDVDLANGQSEAVMNGACVAGVKSEPSLRGHFVLTDLTRRGITAKNAKDAIYLLRSQSGCEDLDASSSEEEQDPDLALPHVAIPKTPRAQMATAQLLQELKRMTSRPKGERAKHFKLTQLRWHPDKNPGDAETSQEVFAYLMELKPWFVGDDPSTAETYVAPPSSGGYRGGGGGPSPARDDNYGSNYAYHPSHSSGGYNNSGQSEGFDSKPKPAWFGQYFSLDGLQPGDLLKIINPVILRRGECLSSEWLADFPPKTKLTVLAVGNHPRLHVSVAHGLGTVEGWLSSHTKGGDALVKRR</sequence>
<dbReference type="Pfam" id="PF18143">
    <property type="entry name" value="HAD_SAK_2"/>
    <property type="match status" value="1"/>
</dbReference>
<proteinExistence type="predicted"/>
<feature type="non-terminal residue" evidence="2">
    <location>
        <position position="1"/>
    </location>
</feature>
<name>A0A813KWR0_POLGL</name>
<feature type="compositionally biased region" description="Polar residues" evidence="1">
    <location>
        <begin position="408"/>
        <end position="422"/>
    </location>
</feature>
<reference evidence="2" key="1">
    <citation type="submission" date="2021-02" db="EMBL/GenBank/DDBJ databases">
        <authorList>
            <person name="Dougan E. K."/>
            <person name="Rhodes N."/>
            <person name="Thang M."/>
            <person name="Chan C."/>
        </authorList>
    </citation>
    <scope>NUCLEOTIDE SEQUENCE</scope>
</reference>
<evidence type="ECO:0000256" key="1">
    <source>
        <dbReference type="SAM" id="MobiDB-lite"/>
    </source>
</evidence>
<organism evidence="2 3">
    <name type="scientific">Polarella glacialis</name>
    <name type="common">Dinoflagellate</name>
    <dbReference type="NCBI Taxonomy" id="89957"/>
    <lineage>
        <taxon>Eukaryota</taxon>
        <taxon>Sar</taxon>
        <taxon>Alveolata</taxon>
        <taxon>Dinophyceae</taxon>
        <taxon>Suessiales</taxon>
        <taxon>Suessiaceae</taxon>
        <taxon>Polarella</taxon>
    </lineage>
</organism>
<dbReference type="EMBL" id="CAJNNW010032125">
    <property type="protein sequence ID" value="CAE8711178.1"/>
    <property type="molecule type" value="Genomic_DNA"/>
</dbReference>
<comment type="caution">
    <text evidence="2">The sequence shown here is derived from an EMBL/GenBank/DDBJ whole genome shotgun (WGS) entry which is preliminary data.</text>
</comment>
<evidence type="ECO:0000313" key="2">
    <source>
        <dbReference type="EMBL" id="CAE8711178.1"/>
    </source>
</evidence>
<protein>
    <recommendedName>
        <fullName evidence="4">J domain-containing protein</fullName>
    </recommendedName>
</protein>
<evidence type="ECO:0000313" key="3">
    <source>
        <dbReference type="Proteomes" id="UP000626109"/>
    </source>
</evidence>
<gene>
    <name evidence="2" type="ORF">PGLA2088_LOCUS36349</name>
</gene>
<accession>A0A813KWR0</accession>
<dbReference type="Proteomes" id="UP000626109">
    <property type="component" value="Unassembled WGS sequence"/>
</dbReference>
<evidence type="ECO:0008006" key="4">
    <source>
        <dbReference type="Google" id="ProtNLM"/>
    </source>
</evidence>
<dbReference type="Gene3D" id="1.10.287.110">
    <property type="entry name" value="DnaJ domain"/>
    <property type="match status" value="1"/>
</dbReference>
<dbReference type="AlphaFoldDB" id="A0A813KWR0"/>
<feature type="region of interest" description="Disordered" evidence="1">
    <location>
        <begin position="371"/>
        <end position="423"/>
    </location>
</feature>
<dbReference type="InterPro" id="IPR036869">
    <property type="entry name" value="J_dom_sf"/>
</dbReference>